<name>A0A2T0MHB6_9FLAO</name>
<dbReference type="CDD" id="cd03230">
    <property type="entry name" value="ABC_DR_subfamily_A"/>
    <property type="match status" value="1"/>
</dbReference>
<dbReference type="GO" id="GO:0005524">
    <property type="term" value="F:ATP binding"/>
    <property type="evidence" value="ECO:0007669"/>
    <property type="project" value="UniProtKB-KW"/>
</dbReference>
<dbReference type="OrthoDB" id="9801987at2"/>
<dbReference type="PROSITE" id="PS50893">
    <property type="entry name" value="ABC_TRANSPORTER_2"/>
    <property type="match status" value="1"/>
</dbReference>
<reference evidence="5 6" key="1">
    <citation type="submission" date="2018-03" db="EMBL/GenBank/DDBJ databases">
        <title>Genomic Encyclopedia of Archaeal and Bacterial Type Strains, Phase II (KMG-II): from individual species to whole genera.</title>
        <authorList>
            <person name="Goeker M."/>
        </authorList>
    </citation>
    <scope>NUCLEOTIDE SEQUENCE [LARGE SCALE GENOMIC DNA]</scope>
    <source>
        <strain evidence="5 6">DSM 25027</strain>
    </source>
</reference>
<dbReference type="PROSITE" id="PS00211">
    <property type="entry name" value="ABC_TRANSPORTER_1"/>
    <property type="match status" value="1"/>
</dbReference>
<proteinExistence type="predicted"/>
<keyword evidence="2" id="KW-0547">Nucleotide-binding</keyword>
<keyword evidence="6" id="KW-1185">Reference proteome</keyword>
<gene>
    <name evidence="5" type="ORF">CLV81_0971</name>
</gene>
<dbReference type="InterPro" id="IPR003439">
    <property type="entry name" value="ABC_transporter-like_ATP-bd"/>
</dbReference>
<dbReference type="InterPro" id="IPR017871">
    <property type="entry name" value="ABC_transporter-like_CS"/>
</dbReference>
<dbReference type="RefSeq" id="WP_106143898.1">
    <property type="nucleotide sequence ID" value="NZ_PVYX01000001.1"/>
</dbReference>
<dbReference type="Gene3D" id="3.40.50.300">
    <property type="entry name" value="P-loop containing nucleotide triphosphate hydrolases"/>
    <property type="match status" value="1"/>
</dbReference>
<protein>
    <submittedName>
        <fullName evidence="5">ABC-2 type transport system ATP-binding protein</fullName>
    </submittedName>
</protein>
<dbReference type="GO" id="GO:0016887">
    <property type="term" value="F:ATP hydrolysis activity"/>
    <property type="evidence" value="ECO:0007669"/>
    <property type="project" value="InterPro"/>
</dbReference>
<dbReference type="PANTHER" id="PTHR42939">
    <property type="entry name" value="ABC TRANSPORTER ATP-BINDING PROTEIN ALBC-RELATED"/>
    <property type="match status" value="1"/>
</dbReference>
<comment type="caution">
    <text evidence="5">The sequence shown here is derived from an EMBL/GenBank/DDBJ whole genome shotgun (WGS) entry which is preliminary data.</text>
</comment>
<evidence type="ECO:0000256" key="3">
    <source>
        <dbReference type="ARBA" id="ARBA00022840"/>
    </source>
</evidence>
<accession>A0A2T0MHB6</accession>
<dbReference type="PANTHER" id="PTHR42939:SF1">
    <property type="entry name" value="ABC TRANSPORTER ATP-BINDING PROTEIN ALBC-RELATED"/>
    <property type="match status" value="1"/>
</dbReference>
<dbReference type="Pfam" id="PF00005">
    <property type="entry name" value="ABC_tran"/>
    <property type="match status" value="1"/>
</dbReference>
<dbReference type="EMBL" id="PVYX01000001">
    <property type="protein sequence ID" value="PRX56970.1"/>
    <property type="molecule type" value="Genomic_DNA"/>
</dbReference>
<dbReference type="SUPFAM" id="SSF52540">
    <property type="entry name" value="P-loop containing nucleoside triphosphate hydrolases"/>
    <property type="match status" value="1"/>
</dbReference>
<organism evidence="5 6">
    <name type="scientific">Flagellimonas meridianipacifica</name>
    <dbReference type="NCBI Taxonomy" id="1080225"/>
    <lineage>
        <taxon>Bacteria</taxon>
        <taxon>Pseudomonadati</taxon>
        <taxon>Bacteroidota</taxon>
        <taxon>Flavobacteriia</taxon>
        <taxon>Flavobacteriales</taxon>
        <taxon>Flavobacteriaceae</taxon>
        <taxon>Flagellimonas</taxon>
    </lineage>
</organism>
<feature type="domain" description="ABC transporter" evidence="4">
    <location>
        <begin position="2"/>
        <end position="227"/>
    </location>
</feature>
<dbReference type="SMART" id="SM00382">
    <property type="entry name" value="AAA"/>
    <property type="match status" value="1"/>
</dbReference>
<evidence type="ECO:0000313" key="5">
    <source>
        <dbReference type="EMBL" id="PRX56970.1"/>
    </source>
</evidence>
<keyword evidence="3 5" id="KW-0067">ATP-binding</keyword>
<evidence type="ECO:0000313" key="6">
    <source>
        <dbReference type="Proteomes" id="UP000237640"/>
    </source>
</evidence>
<evidence type="ECO:0000259" key="4">
    <source>
        <dbReference type="PROSITE" id="PS50893"/>
    </source>
</evidence>
<sequence>MITADNLTKAYGSQLVLNINHLEIPKGQSFGLVGNNGAGKTTFFSLLLDLIQPSSGKIVNNEVEVSASEDWKPFTSSFIDESFLIGYLTPEEYFYFIGDLRGRNRADVDALLAQFEDFFHGEILGQKKYLRDLSKGNQKKAGIVASFIGNPEVVILDEPFANLDPTTQIRLKAIIKELAASEGVTVLVSSHDLIHVTEVCERIVVLNKGEVVKDIQTSAETLKELETFFGG</sequence>
<dbReference type="AlphaFoldDB" id="A0A2T0MHB6"/>
<dbReference type="Proteomes" id="UP000237640">
    <property type="component" value="Unassembled WGS sequence"/>
</dbReference>
<dbReference type="InterPro" id="IPR051782">
    <property type="entry name" value="ABC_Transporter_VariousFunc"/>
</dbReference>
<dbReference type="InterPro" id="IPR027417">
    <property type="entry name" value="P-loop_NTPase"/>
</dbReference>
<evidence type="ECO:0000256" key="2">
    <source>
        <dbReference type="ARBA" id="ARBA00022741"/>
    </source>
</evidence>
<keyword evidence="1" id="KW-0813">Transport</keyword>
<evidence type="ECO:0000256" key="1">
    <source>
        <dbReference type="ARBA" id="ARBA00022448"/>
    </source>
</evidence>
<dbReference type="InterPro" id="IPR003593">
    <property type="entry name" value="AAA+_ATPase"/>
</dbReference>